<gene>
    <name evidence="1" type="ORF">UV41_C0022G0003</name>
</gene>
<name>A0A0G1BB19_9BACT</name>
<evidence type="ECO:0000313" key="1">
    <source>
        <dbReference type="EMBL" id="KKS70462.1"/>
    </source>
</evidence>
<proteinExistence type="predicted"/>
<comment type="caution">
    <text evidence="1">The sequence shown here is derived from an EMBL/GenBank/DDBJ whole genome shotgun (WGS) entry which is preliminary data.</text>
</comment>
<dbReference type="AlphaFoldDB" id="A0A0G1BB19"/>
<protein>
    <submittedName>
        <fullName evidence="1">Uncharacterized protein</fullName>
    </submittedName>
</protein>
<evidence type="ECO:0000313" key="2">
    <source>
        <dbReference type="Proteomes" id="UP000034785"/>
    </source>
</evidence>
<organism evidence="1 2">
    <name type="scientific">Candidatus Daviesbacteria bacterium GW2011_GWA2_42_7</name>
    <dbReference type="NCBI Taxonomy" id="1618425"/>
    <lineage>
        <taxon>Bacteria</taxon>
        <taxon>Candidatus Daviesiibacteriota</taxon>
    </lineage>
</organism>
<dbReference type="Proteomes" id="UP000034785">
    <property type="component" value="Unassembled WGS sequence"/>
</dbReference>
<reference evidence="1 2" key="1">
    <citation type="journal article" date="2015" name="Nature">
        <title>rRNA introns, odd ribosomes, and small enigmatic genomes across a large radiation of phyla.</title>
        <authorList>
            <person name="Brown C.T."/>
            <person name="Hug L.A."/>
            <person name="Thomas B.C."/>
            <person name="Sharon I."/>
            <person name="Castelle C.J."/>
            <person name="Singh A."/>
            <person name="Wilkins M.J."/>
            <person name="Williams K.H."/>
            <person name="Banfield J.F."/>
        </authorList>
    </citation>
    <scope>NUCLEOTIDE SEQUENCE [LARGE SCALE GENOMIC DNA]</scope>
</reference>
<sequence>MDTKRIWYSPKSSLTSADTVHQTLMFGTLHEIRSIKNSIGENVVKKLFLAHPKKIYTLPALNFIKNFILHITDPVDEQKYLKYAPRHIR</sequence>
<accession>A0A0G1BB19</accession>
<dbReference type="EMBL" id="LCEJ01000022">
    <property type="protein sequence ID" value="KKS70462.1"/>
    <property type="molecule type" value="Genomic_DNA"/>
</dbReference>